<organism evidence="1 2">
    <name type="scientific">Glonium stellatum</name>
    <dbReference type="NCBI Taxonomy" id="574774"/>
    <lineage>
        <taxon>Eukaryota</taxon>
        <taxon>Fungi</taxon>
        <taxon>Dikarya</taxon>
        <taxon>Ascomycota</taxon>
        <taxon>Pezizomycotina</taxon>
        <taxon>Dothideomycetes</taxon>
        <taxon>Pleosporomycetidae</taxon>
        <taxon>Gloniales</taxon>
        <taxon>Gloniaceae</taxon>
        <taxon>Glonium</taxon>
    </lineage>
</organism>
<gene>
    <name evidence="1" type="ORF">AOQ84DRAFT_354854</name>
</gene>
<reference evidence="1 2" key="1">
    <citation type="journal article" date="2016" name="Nat. Commun.">
        <title>Ectomycorrhizal ecology is imprinted in the genome of the dominant symbiotic fungus Cenococcum geophilum.</title>
        <authorList>
            <consortium name="DOE Joint Genome Institute"/>
            <person name="Peter M."/>
            <person name="Kohler A."/>
            <person name="Ohm R.A."/>
            <person name="Kuo A."/>
            <person name="Krutzmann J."/>
            <person name="Morin E."/>
            <person name="Arend M."/>
            <person name="Barry K.W."/>
            <person name="Binder M."/>
            <person name="Choi C."/>
            <person name="Clum A."/>
            <person name="Copeland A."/>
            <person name="Grisel N."/>
            <person name="Haridas S."/>
            <person name="Kipfer T."/>
            <person name="LaButti K."/>
            <person name="Lindquist E."/>
            <person name="Lipzen A."/>
            <person name="Maire R."/>
            <person name="Meier B."/>
            <person name="Mihaltcheva S."/>
            <person name="Molinier V."/>
            <person name="Murat C."/>
            <person name="Poggeler S."/>
            <person name="Quandt C.A."/>
            <person name="Sperisen C."/>
            <person name="Tritt A."/>
            <person name="Tisserant E."/>
            <person name="Crous P.W."/>
            <person name="Henrissat B."/>
            <person name="Nehls U."/>
            <person name="Egli S."/>
            <person name="Spatafora J.W."/>
            <person name="Grigoriev I.V."/>
            <person name="Martin F.M."/>
        </authorList>
    </citation>
    <scope>NUCLEOTIDE SEQUENCE [LARGE SCALE GENOMIC DNA]</scope>
    <source>
        <strain evidence="1 2">CBS 207.34</strain>
    </source>
</reference>
<proteinExistence type="predicted"/>
<dbReference type="OrthoDB" id="408152at2759"/>
<evidence type="ECO:0000313" key="1">
    <source>
        <dbReference type="EMBL" id="OCL07661.1"/>
    </source>
</evidence>
<dbReference type="InterPro" id="IPR040632">
    <property type="entry name" value="Sulfotransfer_4"/>
</dbReference>
<name>A0A8E2F003_9PEZI</name>
<keyword evidence="2" id="KW-1185">Reference proteome</keyword>
<protein>
    <submittedName>
        <fullName evidence="1">Uncharacterized protein</fullName>
    </submittedName>
</protein>
<dbReference type="Proteomes" id="UP000250140">
    <property type="component" value="Unassembled WGS sequence"/>
</dbReference>
<dbReference type="AlphaFoldDB" id="A0A8E2F003"/>
<dbReference type="EMBL" id="KV749819">
    <property type="protein sequence ID" value="OCL07661.1"/>
    <property type="molecule type" value="Genomic_DNA"/>
</dbReference>
<evidence type="ECO:0000313" key="2">
    <source>
        <dbReference type="Proteomes" id="UP000250140"/>
    </source>
</evidence>
<sequence>MVTPRRLPESRMHADHGFHYGLQELLFLIQKEQPQYPLFPAPASQEDHLSENGGRNCKTDWQDTGRIFPAKGNRCSLSWSLSNSYDVFVHFTNVYLYGLGYTNKCQSAMHTALKRLGYRPYHFMEIGDVGNIRERHVPCWRDGMLAKLYGIGKPYRKSELDKLLGRYSV</sequence>
<dbReference type="InterPro" id="IPR027417">
    <property type="entry name" value="P-loop_NTPase"/>
</dbReference>
<dbReference type="Pfam" id="PF17784">
    <property type="entry name" value="Sulfotransfer_4"/>
    <property type="match status" value="1"/>
</dbReference>
<dbReference type="Gene3D" id="3.40.50.300">
    <property type="entry name" value="P-loop containing nucleotide triphosphate hydrolases"/>
    <property type="match status" value="1"/>
</dbReference>
<accession>A0A8E2F003</accession>